<gene>
    <name evidence="1" type="ORF">RN001_009057</name>
</gene>
<dbReference type="Proteomes" id="UP001353858">
    <property type="component" value="Unassembled WGS sequence"/>
</dbReference>
<comment type="caution">
    <text evidence="1">The sequence shown here is derived from an EMBL/GenBank/DDBJ whole genome shotgun (WGS) entry which is preliminary data.</text>
</comment>
<dbReference type="AlphaFoldDB" id="A0AAN7P725"/>
<dbReference type="EMBL" id="JARPUR010000004">
    <property type="protein sequence ID" value="KAK4876551.1"/>
    <property type="molecule type" value="Genomic_DNA"/>
</dbReference>
<name>A0AAN7P725_9COLE</name>
<accession>A0AAN7P725</accession>
<proteinExistence type="predicted"/>
<dbReference type="PANTHER" id="PTHR10773">
    <property type="entry name" value="DNA-DIRECTED RNA POLYMERASES I, II, AND III SUBUNIT RPABC2"/>
    <property type="match status" value="1"/>
</dbReference>
<evidence type="ECO:0000313" key="2">
    <source>
        <dbReference type="Proteomes" id="UP001353858"/>
    </source>
</evidence>
<keyword evidence="2" id="KW-1185">Reference proteome</keyword>
<dbReference type="PANTHER" id="PTHR10773:SF19">
    <property type="match status" value="1"/>
</dbReference>
<protein>
    <submittedName>
        <fullName evidence="1">Uncharacterized protein</fullName>
    </submittedName>
</protein>
<reference evidence="2" key="1">
    <citation type="submission" date="2023-01" db="EMBL/GenBank/DDBJ databases">
        <title>Key to firefly adult light organ development and bioluminescence: homeobox transcription factors regulate luciferase expression and transportation to peroxisome.</title>
        <authorList>
            <person name="Fu X."/>
        </authorList>
    </citation>
    <scope>NUCLEOTIDE SEQUENCE [LARGE SCALE GENOMIC DNA]</scope>
</reference>
<sequence length="560" mass="65165">MDNFNIRCNHKVNQKFECEKLTKPDILKMRSSFYKDPNKIVQDNFLATLMNVKNPQRKRSRKDNGKKHEFSVKYWVFINKQKLQICQKLIKAIYSITQRRLNIISKKVMQGKRISEDRGGDTRSSKYLDKVNAVQSFIKNLKGKESHYGRQKSKRIYLSSEYNITTLWKLYNKSIDKDLQVNYKYFSNIFSNHFNIGFGNPATDVCSYCVRTETQISIAETNEGASRLKTELKVHKFRAKQFYKLLKELPPNTITLCCDLQQVQVLPKVPIQEAFYAQQLSCCFFCITTEDGITKPIFYSWMEHQAGRGAVEISSALLDHLKKIPFSPDIQHIRLFTDGCGGQNKNSHVVHMLMVWLLNFAPPTIETIQLTFPVRGHSYIPPDRVFGRVEKLLRSYSVIKTPETYWSLYTKTGEVRKLGIDWHLRDIKNACACLQKLKGISGCKRIILKKTKSPNRVLVKTEVLYRNDDETKRFETLLKPRKRLDQVQIPELPIGHKINTKKLESLKKLLISLSGEDWNQDPELKRMEPLFTEEKIDEEDEASDADVDCECADTEHSHFL</sequence>
<organism evidence="1 2">
    <name type="scientific">Aquatica leii</name>
    <dbReference type="NCBI Taxonomy" id="1421715"/>
    <lineage>
        <taxon>Eukaryota</taxon>
        <taxon>Metazoa</taxon>
        <taxon>Ecdysozoa</taxon>
        <taxon>Arthropoda</taxon>
        <taxon>Hexapoda</taxon>
        <taxon>Insecta</taxon>
        <taxon>Pterygota</taxon>
        <taxon>Neoptera</taxon>
        <taxon>Endopterygota</taxon>
        <taxon>Coleoptera</taxon>
        <taxon>Polyphaga</taxon>
        <taxon>Elateriformia</taxon>
        <taxon>Elateroidea</taxon>
        <taxon>Lampyridae</taxon>
        <taxon>Luciolinae</taxon>
        <taxon>Aquatica</taxon>
    </lineage>
</organism>
<evidence type="ECO:0000313" key="1">
    <source>
        <dbReference type="EMBL" id="KAK4876551.1"/>
    </source>
</evidence>